<feature type="compositionally biased region" description="Basic residues" evidence="1">
    <location>
        <begin position="8"/>
        <end position="18"/>
    </location>
</feature>
<name>A0ABX8R7V8_9ACTN</name>
<evidence type="ECO:0000313" key="3">
    <source>
        <dbReference type="Proteomes" id="UP001049518"/>
    </source>
</evidence>
<dbReference type="RefSeq" id="WP_231332051.1">
    <property type="nucleotide sequence ID" value="NZ_CP059572.1"/>
</dbReference>
<feature type="compositionally biased region" description="Pro residues" evidence="1">
    <location>
        <begin position="241"/>
        <end position="250"/>
    </location>
</feature>
<organism evidence="2 3">
    <name type="scientific">Actinomadura graeca</name>
    <dbReference type="NCBI Taxonomy" id="2750812"/>
    <lineage>
        <taxon>Bacteria</taxon>
        <taxon>Bacillati</taxon>
        <taxon>Actinomycetota</taxon>
        <taxon>Actinomycetes</taxon>
        <taxon>Streptosporangiales</taxon>
        <taxon>Thermomonosporaceae</taxon>
        <taxon>Actinomadura</taxon>
    </lineage>
</organism>
<keyword evidence="3" id="KW-1185">Reference proteome</keyword>
<accession>A0ABX8R7V8</accession>
<reference evidence="2" key="1">
    <citation type="submission" date="2020-07" db="EMBL/GenBank/DDBJ databases">
        <authorList>
            <person name="Tarantini F.S."/>
            <person name="Hong K.W."/>
            <person name="Chan K.G."/>
        </authorList>
    </citation>
    <scope>NUCLEOTIDE SEQUENCE</scope>
    <source>
        <strain evidence="2">32-07</strain>
    </source>
</reference>
<feature type="region of interest" description="Disordered" evidence="1">
    <location>
        <begin position="1"/>
        <end position="24"/>
    </location>
</feature>
<protein>
    <submittedName>
        <fullName evidence="2">Uncharacterized protein</fullName>
    </submittedName>
</protein>
<dbReference type="Proteomes" id="UP001049518">
    <property type="component" value="Chromosome"/>
</dbReference>
<proteinExistence type="predicted"/>
<feature type="region of interest" description="Disordered" evidence="1">
    <location>
        <begin position="227"/>
        <end position="250"/>
    </location>
</feature>
<evidence type="ECO:0000256" key="1">
    <source>
        <dbReference type="SAM" id="MobiDB-lite"/>
    </source>
</evidence>
<gene>
    <name evidence="2" type="ORF">AGRA3207_007403</name>
</gene>
<dbReference type="EMBL" id="CP059572">
    <property type="protein sequence ID" value="QXJ25842.1"/>
    <property type="molecule type" value="Genomic_DNA"/>
</dbReference>
<sequence>MRGLDRLRRQRGRTHPHLKPPPQGTILTDQAARRLLASAMDTSCNVWAYAAASATPADPPADEIVCTETDAGGMAVVWVRHHRSFTGATGHLAAATGTGTEDYLPLLRRWQDAVFELADLIEPHAAQESEQAWFAELQVAHLRWAGSYGLTAALSGSAGHTIGDTVRDAIEHHQISGLHHDLGQIHPDDAARIAYSTTQGPAALIPPGWSTTGWDYDRPRTHPILTGLRTQPHPASVRTGPPSPPQGPPG</sequence>
<evidence type="ECO:0000313" key="2">
    <source>
        <dbReference type="EMBL" id="QXJ25842.1"/>
    </source>
</evidence>